<accession>A0A291GKF1</accession>
<dbReference type="EMBL" id="CP023563">
    <property type="protein sequence ID" value="ATG50701.1"/>
    <property type="molecule type" value="Genomic_DNA"/>
</dbReference>
<protein>
    <submittedName>
        <fullName evidence="2">Uncharacterized protein</fullName>
    </submittedName>
</protein>
<evidence type="ECO:0000256" key="1">
    <source>
        <dbReference type="SAM" id="Phobius"/>
    </source>
</evidence>
<dbReference type="KEGG" id="brz:CFK38_03575"/>
<gene>
    <name evidence="2" type="ORF">CFK38_03575</name>
</gene>
<keyword evidence="1" id="KW-1133">Transmembrane helix</keyword>
<dbReference type="Proteomes" id="UP000218165">
    <property type="component" value="Chromosome"/>
</dbReference>
<keyword evidence="1" id="KW-0812">Transmembrane</keyword>
<feature type="transmembrane region" description="Helical" evidence="1">
    <location>
        <begin position="89"/>
        <end position="110"/>
    </location>
</feature>
<organism evidence="2 3">
    <name type="scientific">Brachybacterium vulturis</name>
    <dbReference type="NCBI Taxonomy" id="2017484"/>
    <lineage>
        <taxon>Bacteria</taxon>
        <taxon>Bacillati</taxon>
        <taxon>Actinomycetota</taxon>
        <taxon>Actinomycetes</taxon>
        <taxon>Micrococcales</taxon>
        <taxon>Dermabacteraceae</taxon>
        <taxon>Brachybacterium</taxon>
    </lineage>
</organism>
<proteinExistence type="predicted"/>
<evidence type="ECO:0000313" key="3">
    <source>
        <dbReference type="Proteomes" id="UP000218165"/>
    </source>
</evidence>
<name>A0A291GKF1_9MICO</name>
<keyword evidence="3" id="KW-1185">Reference proteome</keyword>
<evidence type="ECO:0000313" key="2">
    <source>
        <dbReference type="EMBL" id="ATG50701.1"/>
    </source>
</evidence>
<dbReference type="AlphaFoldDB" id="A0A291GKF1"/>
<feature type="transmembrane region" description="Helical" evidence="1">
    <location>
        <begin position="122"/>
        <end position="147"/>
    </location>
</feature>
<sequence>MRPAIALAIISLLTVLMAVVGVALVTVLAATGLFEDAEWGQDLLGGQGFAVRLIAVMLLSLAVIAVTVGTKLAAAILGIIVVIKGDGKLRIGASLLLAVALMGLFFSFSMDGSMLSGTFESVLSVLATLAQLVQWGVSLAGIVILGLGIREVRRARAGYALDLR</sequence>
<reference evidence="3" key="1">
    <citation type="submission" date="2017-09" db="EMBL/GenBank/DDBJ databases">
        <title>Brachybacterium sp. VM2412.</title>
        <authorList>
            <person name="Tak E.J."/>
            <person name="Bae J.-W."/>
        </authorList>
    </citation>
    <scope>NUCLEOTIDE SEQUENCE [LARGE SCALE GENOMIC DNA]</scope>
    <source>
        <strain evidence="3">VM2412</strain>
    </source>
</reference>
<keyword evidence="1" id="KW-0472">Membrane</keyword>
<feature type="transmembrane region" description="Helical" evidence="1">
    <location>
        <begin position="53"/>
        <end position="82"/>
    </location>
</feature>